<dbReference type="EMBL" id="LAQT01000036">
    <property type="protein sequence ID" value="KPC49558.1"/>
    <property type="molecule type" value="Genomic_DNA"/>
</dbReference>
<feature type="transmembrane region" description="Helical" evidence="2">
    <location>
        <begin position="6"/>
        <end position="28"/>
    </location>
</feature>
<feature type="transmembrane region" description="Helical" evidence="2">
    <location>
        <begin position="328"/>
        <end position="348"/>
    </location>
</feature>
<feature type="transmembrane region" description="Helical" evidence="2">
    <location>
        <begin position="174"/>
        <end position="193"/>
    </location>
</feature>
<proteinExistence type="predicted"/>
<dbReference type="EC" id="2.3.1.-" evidence="5"/>
<dbReference type="RefSeq" id="WP_053939498.1">
    <property type="nucleotide sequence ID" value="NZ_LAQT01000036.1"/>
</dbReference>
<feature type="transmembrane region" description="Helical" evidence="2">
    <location>
        <begin position="109"/>
        <end position="129"/>
    </location>
</feature>
<dbReference type="PANTHER" id="PTHR23028">
    <property type="entry name" value="ACETYLTRANSFERASE"/>
    <property type="match status" value="1"/>
</dbReference>
<accession>A0A0N1JRH2</accession>
<organism evidence="5 6">
    <name type="scientific">Amantichitinum ursilacus</name>
    <dbReference type="NCBI Taxonomy" id="857265"/>
    <lineage>
        <taxon>Bacteria</taxon>
        <taxon>Pseudomonadati</taxon>
        <taxon>Pseudomonadota</taxon>
        <taxon>Betaproteobacteria</taxon>
        <taxon>Neisseriales</taxon>
        <taxon>Chitinibacteraceae</taxon>
        <taxon>Amantichitinum</taxon>
    </lineage>
</organism>
<feature type="transmembrane region" description="Helical" evidence="2">
    <location>
        <begin position="263"/>
        <end position="284"/>
    </location>
</feature>
<evidence type="ECO:0000313" key="5">
    <source>
        <dbReference type="EMBL" id="KPC49558.1"/>
    </source>
</evidence>
<dbReference type="GO" id="GO:0016020">
    <property type="term" value="C:membrane"/>
    <property type="evidence" value="ECO:0007669"/>
    <property type="project" value="TreeGrafter"/>
</dbReference>
<keyword evidence="2" id="KW-0472">Membrane</keyword>
<dbReference type="InterPro" id="IPR002656">
    <property type="entry name" value="Acyl_transf_3_dom"/>
</dbReference>
<dbReference type="PATRIC" id="fig|857265.3.peg.4012"/>
<dbReference type="InterPro" id="IPR050879">
    <property type="entry name" value="Acyltransferase_3"/>
</dbReference>
<evidence type="ECO:0000259" key="4">
    <source>
        <dbReference type="Pfam" id="PF19040"/>
    </source>
</evidence>
<feature type="region of interest" description="Disordered" evidence="1">
    <location>
        <begin position="675"/>
        <end position="704"/>
    </location>
</feature>
<gene>
    <name evidence="5" type="primary">oatA_2</name>
    <name evidence="5" type="ORF">WG78_19580</name>
</gene>
<evidence type="ECO:0000256" key="2">
    <source>
        <dbReference type="SAM" id="Phobius"/>
    </source>
</evidence>
<feature type="transmembrane region" description="Helical" evidence="2">
    <location>
        <begin position="368"/>
        <end position="387"/>
    </location>
</feature>
<keyword evidence="6" id="KW-1185">Reference proteome</keyword>
<dbReference type="AlphaFoldDB" id="A0A0N1JRH2"/>
<comment type="caution">
    <text evidence="5">The sequence shown here is derived from an EMBL/GenBank/DDBJ whole genome shotgun (WGS) entry which is preliminary data.</text>
</comment>
<dbReference type="OrthoDB" id="9814807at2"/>
<dbReference type="Proteomes" id="UP000037939">
    <property type="component" value="Unassembled WGS sequence"/>
</dbReference>
<sequence>MNPGRKAHIAAIDGLRAVAVLAIILFHIQAAWLPGGFIGVDIFYVISGFVVAKSVASAPTDGLLSYFQWFYRRRLLRIVPALAVFIMLMSLLSTLFIPPYSRFIEVTGISALFGLSNFVLMWTSGDYFAAASSFNPFTHTWSLAVEEQYYLLFPFFSYLILISPKTSPQRRRHWLWGLGLVTLASMVFCAWLTPRNGTVAFYMLPTRFWELGAGFFAYVLCKNPETRTGHMLQRLNQHGVFSLLALVTLGVGLWIANERLFPWPWALLPCVATTVLVIGTVYGGDNLVNRVLANPLFTAIGKISYSLYLWHWGIIVLMRWTTGIDTPALQALSMLLMTVLAIASYVLVEKPLRFNPWLGQRGYRQFYAVVASALVVLAAFSGTLYLSKPEIGLFAARDEQVWAANAYAPFQAGDCTAPKEFSHWGPGMIIAFNATDCAQEKPQHVFIVGDSHASAYERMAQRLAAKDGYQVQIVTMGGCKLIVYLETQSLPGCPQFRVQALDRIKAQARPGDYVLLAGLYTARYRDIWSETSLPTDKIDLTIKPEDHVSAARAEALLQPLVDNGVHVILEAPKPVAQVAQFRCADWFNRINSYCQSATETTRNEMLLRRSRAEAYLSEVAANAGASLWDPFDALCPGAVCKGYVDGKPVFADTDHLSAFGNDLLYPGFKRAMQGGSATASTRPHALDDRAARPLNTSAAPGSTG</sequence>
<feature type="compositionally biased region" description="Polar residues" evidence="1">
    <location>
        <begin position="694"/>
        <end position="704"/>
    </location>
</feature>
<feature type="domain" description="Acyltransferase 3" evidence="3">
    <location>
        <begin position="10"/>
        <end position="342"/>
    </location>
</feature>
<keyword evidence="2" id="KW-1133">Transmembrane helix</keyword>
<feature type="transmembrane region" description="Helical" evidence="2">
    <location>
        <begin position="305"/>
        <end position="322"/>
    </location>
</feature>
<feature type="domain" description="SGNH" evidence="4">
    <location>
        <begin position="435"/>
        <end position="669"/>
    </location>
</feature>
<evidence type="ECO:0000256" key="1">
    <source>
        <dbReference type="SAM" id="MobiDB-lite"/>
    </source>
</evidence>
<evidence type="ECO:0000313" key="6">
    <source>
        <dbReference type="Proteomes" id="UP000037939"/>
    </source>
</evidence>
<dbReference type="Pfam" id="PF19040">
    <property type="entry name" value="SGNH"/>
    <property type="match status" value="1"/>
</dbReference>
<protein>
    <submittedName>
        <fullName evidence="5">O-acetyltransferase OatA</fullName>
        <ecNumber evidence="5">2.3.1.-</ecNumber>
    </submittedName>
</protein>
<dbReference type="Pfam" id="PF01757">
    <property type="entry name" value="Acyl_transf_3"/>
    <property type="match status" value="1"/>
</dbReference>
<dbReference type="PANTHER" id="PTHR23028:SF53">
    <property type="entry name" value="ACYL_TRANSF_3 DOMAIN-CONTAINING PROTEIN"/>
    <property type="match status" value="1"/>
</dbReference>
<name>A0A0N1JRH2_9NEIS</name>
<keyword evidence="2" id="KW-0812">Transmembrane</keyword>
<feature type="transmembrane region" description="Helical" evidence="2">
    <location>
        <begin position="240"/>
        <end position="257"/>
    </location>
</feature>
<feature type="transmembrane region" description="Helical" evidence="2">
    <location>
        <begin position="149"/>
        <end position="167"/>
    </location>
</feature>
<feature type="transmembrane region" description="Helical" evidence="2">
    <location>
        <begin position="199"/>
        <end position="220"/>
    </location>
</feature>
<feature type="transmembrane region" description="Helical" evidence="2">
    <location>
        <begin position="75"/>
        <end position="97"/>
    </location>
</feature>
<dbReference type="InterPro" id="IPR043968">
    <property type="entry name" value="SGNH"/>
</dbReference>
<evidence type="ECO:0000259" key="3">
    <source>
        <dbReference type="Pfam" id="PF01757"/>
    </source>
</evidence>
<dbReference type="GO" id="GO:0009103">
    <property type="term" value="P:lipopolysaccharide biosynthetic process"/>
    <property type="evidence" value="ECO:0007669"/>
    <property type="project" value="TreeGrafter"/>
</dbReference>
<keyword evidence="5" id="KW-0012">Acyltransferase</keyword>
<reference evidence="5 6" key="1">
    <citation type="submission" date="2015-07" db="EMBL/GenBank/DDBJ databases">
        <title>Draft genome sequence of the Amantichitinum ursilacus IGB-41, a new chitin-degrading bacterium.</title>
        <authorList>
            <person name="Kirstahler P."/>
            <person name="Guenther M."/>
            <person name="Grumaz C."/>
            <person name="Rupp S."/>
            <person name="Zibek S."/>
            <person name="Sohn K."/>
        </authorList>
    </citation>
    <scope>NUCLEOTIDE SEQUENCE [LARGE SCALE GENOMIC DNA]</scope>
    <source>
        <strain evidence="5 6">IGB-41</strain>
    </source>
</reference>
<keyword evidence="5" id="KW-0808">Transferase</keyword>
<dbReference type="GO" id="GO:0016747">
    <property type="term" value="F:acyltransferase activity, transferring groups other than amino-acyl groups"/>
    <property type="evidence" value="ECO:0007669"/>
    <property type="project" value="InterPro"/>
</dbReference>